<feature type="domain" description="Nitroreductase" evidence="6">
    <location>
        <begin position="66"/>
        <end position="157"/>
    </location>
</feature>
<dbReference type="Proteomes" id="UP000824014">
    <property type="component" value="Unassembled WGS sequence"/>
</dbReference>
<sequence length="178" mass="19756">MEKSFFEMVEHRHSVRHFTADPVGKEEIAKMLKVALDAPSSKNTRSSSFLVVEDPERIARIARMRDFGSAFVEQAPLVILVMGDAVRSDLWVVNASISATYLQLAAEALGLGNCWVHVEGRPCKKDEPDGMTAEEYLRTFLPIPEGRRVLCAVAIGHSSEAERPRAAHPEDAERVITL</sequence>
<dbReference type="CDD" id="cd02151">
    <property type="entry name" value="nitroreductase"/>
    <property type="match status" value="1"/>
</dbReference>
<dbReference type="Gene3D" id="3.40.109.10">
    <property type="entry name" value="NADH Oxidase"/>
    <property type="match status" value="1"/>
</dbReference>
<keyword evidence="4" id="KW-0288">FMN</keyword>
<gene>
    <name evidence="7" type="ORF">H9816_05020</name>
</gene>
<dbReference type="GO" id="GO:0016491">
    <property type="term" value="F:oxidoreductase activity"/>
    <property type="evidence" value="ECO:0007669"/>
    <property type="project" value="UniProtKB-KW"/>
</dbReference>
<evidence type="ECO:0000256" key="1">
    <source>
        <dbReference type="ARBA" id="ARBA00001917"/>
    </source>
</evidence>
<dbReference type="PANTHER" id="PTHR43673:SF2">
    <property type="entry name" value="NITROREDUCTASE"/>
    <property type="match status" value="1"/>
</dbReference>
<evidence type="ECO:0000256" key="2">
    <source>
        <dbReference type="ARBA" id="ARBA00007118"/>
    </source>
</evidence>
<dbReference type="EMBL" id="DXCC01000017">
    <property type="protein sequence ID" value="HIZ15252.1"/>
    <property type="molecule type" value="Genomic_DNA"/>
</dbReference>
<comment type="similarity">
    <text evidence="2">Belongs to the nitroreductase family.</text>
</comment>
<feature type="domain" description="Nitroreductase" evidence="6">
    <location>
        <begin position="10"/>
        <end position="62"/>
    </location>
</feature>
<accession>A0A9D2DE86</accession>
<evidence type="ECO:0000256" key="3">
    <source>
        <dbReference type="ARBA" id="ARBA00022630"/>
    </source>
</evidence>
<comment type="cofactor">
    <cofactor evidence="1">
        <name>FMN</name>
        <dbReference type="ChEBI" id="CHEBI:58210"/>
    </cofactor>
</comment>
<keyword evidence="3" id="KW-0285">Flavoprotein</keyword>
<evidence type="ECO:0000256" key="5">
    <source>
        <dbReference type="ARBA" id="ARBA00023002"/>
    </source>
</evidence>
<dbReference type="AlphaFoldDB" id="A0A9D2DE86"/>
<reference evidence="7" key="1">
    <citation type="journal article" date="2021" name="PeerJ">
        <title>Extensive microbial diversity within the chicken gut microbiome revealed by metagenomics and culture.</title>
        <authorList>
            <person name="Gilroy R."/>
            <person name="Ravi A."/>
            <person name="Getino M."/>
            <person name="Pursley I."/>
            <person name="Horton D.L."/>
            <person name="Alikhan N.F."/>
            <person name="Baker D."/>
            <person name="Gharbi K."/>
            <person name="Hall N."/>
            <person name="Watson M."/>
            <person name="Adriaenssens E.M."/>
            <person name="Foster-Nyarko E."/>
            <person name="Jarju S."/>
            <person name="Secka A."/>
            <person name="Antonio M."/>
            <person name="Oren A."/>
            <person name="Chaudhuri R.R."/>
            <person name="La Ragione R."/>
            <person name="Hildebrand F."/>
            <person name="Pallen M.J."/>
        </authorList>
    </citation>
    <scope>NUCLEOTIDE SEQUENCE</scope>
    <source>
        <strain evidence="7">ChiHjej11B10-19426</strain>
    </source>
</reference>
<dbReference type="PANTHER" id="PTHR43673">
    <property type="entry name" value="NAD(P)H NITROREDUCTASE YDGI-RELATED"/>
    <property type="match status" value="1"/>
</dbReference>
<keyword evidence="5" id="KW-0560">Oxidoreductase</keyword>
<evidence type="ECO:0000259" key="6">
    <source>
        <dbReference type="Pfam" id="PF00881"/>
    </source>
</evidence>
<evidence type="ECO:0000256" key="4">
    <source>
        <dbReference type="ARBA" id="ARBA00022643"/>
    </source>
</evidence>
<evidence type="ECO:0000313" key="7">
    <source>
        <dbReference type="EMBL" id="HIZ15252.1"/>
    </source>
</evidence>
<name>A0A9D2DE86_9BACT</name>
<comment type="caution">
    <text evidence="7">The sequence shown here is derived from an EMBL/GenBank/DDBJ whole genome shotgun (WGS) entry which is preliminary data.</text>
</comment>
<dbReference type="InterPro" id="IPR029479">
    <property type="entry name" value="Nitroreductase"/>
</dbReference>
<evidence type="ECO:0000313" key="8">
    <source>
        <dbReference type="Proteomes" id="UP000824014"/>
    </source>
</evidence>
<protein>
    <submittedName>
        <fullName evidence="7">Nitroreductase family protein</fullName>
    </submittedName>
</protein>
<dbReference type="InterPro" id="IPR000415">
    <property type="entry name" value="Nitroreductase-like"/>
</dbReference>
<dbReference type="SUPFAM" id="SSF55469">
    <property type="entry name" value="FMN-dependent nitroreductase-like"/>
    <property type="match status" value="1"/>
</dbReference>
<organism evidence="7 8">
    <name type="scientific">Candidatus Tidjanibacter faecipullorum</name>
    <dbReference type="NCBI Taxonomy" id="2838766"/>
    <lineage>
        <taxon>Bacteria</taxon>
        <taxon>Pseudomonadati</taxon>
        <taxon>Bacteroidota</taxon>
        <taxon>Bacteroidia</taxon>
        <taxon>Bacteroidales</taxon>
        <taxon>Rikenellaceae</taxon>
        <taxon>Tidjanibacter</taxon>
    </lineage>
</organism>
<reference evidence="7" key="2">
    <citation type="submission" date="2021-04" db="EMBL/GenBank/DDBJ databases">
        <authorList>
            <person name="Gilroy R."/>
        </authorList>
    </citation>
    <scope>NUCLEOTIDE SEQUENCE</scope>
    <source>
        <strain evidence="7">ChiHjej11B10-19426</strain>
    </source>
</reference>
<dbReference type="Pfam" id="PF00881">
    <property type="entry name" value="Nitroreductase"/>
    <property type="match status" value="2"/>
</dbReference>
<proteinExistence type="inferred from homology"/>